<dbReference type="Pfam" id="PF18897">
    <property type="entry name" value="Gp3-like"/>
    <property type="match status" value="1"/>
</dbReference>
<name>A0A399EI05_9DEIN</name>
<evidence type="ECO:0000313" key="1">
    <source>
        <dbReference type="EMBL" id="RIH84324.1"/>
    </source>
</evidence>
<protein>
    <submittedName>
        <fullName evidence="1">Uncharacterized protein</fullName>
    </submittedName>
</protein>
<dbReference type="AlphaFoldDB" id="A0A399EI05"/>
<proteinExistence type="predicted"/>
<keyword evidence="2" id="KW-1185">Reference proteome</keyword>
<organism evidence="1 2">
    <name type="scientific">Calidithermus roseus</name>
    <dbReference type="NCBI Taxonomy" id="1644118"/>
    <lineage>
        <taxon>Bacteria</taxon>
        <taxon>Thermotogati</taxon>
        <taxon>Deinococcota</taxon>
        <taxon>Deinococci</taxon>
        <taxon>Thermales</taxon>
        <taxon>Thermaceae</taxon>
        <taxon>Calidithermus</taxon>
    </lineage>
</organism>
<dbReference type="InterPro" id="IPR043991">
    <property type="entry name" value="Gp3-like"/>
</dbReference>
<dbReference type="OrthoDB" id="33960at2"/>
<dbReference type="RefSeq" id="WP_119279082.1">
    <property type="nucleotide sequence ID" value="NZ_QWLA01000059.1"/>
</dbReference>
<dbReference type="Proteomes" id="UP000265341">
    <property type="component" value="Unassembled WGS sequence"/>
</dbReference>
<dbReference type="EMBL" id="QWLA01000059">
    <property type="protein sequence ID" value="RIH84324.1"/>
    <property type="molecule type" value="Genomic_DNA"/>
</dbReference>
<gene>
    <name evidence="1" type="ORF">Mrose_02673</name>
</gene>
<reference evidence="1 2" key="1">
    <citation type="submission" date="2018-08" db="EMBL/GenBank/DDBJ databases">
        <title>Meiothermus roseus NBRC 110900 genome sequencing project.</title>
        <authorList>
            <person name="Da Costa M.S."/>
            <person name="Albuquerque L."/>
            <person name="Raposo P."/>
            <person name="Froufe H.J.C."/>
            <person name="Barroso C.S."/>
            <person name="Egas C."/>
        </authorList>
    </citation>
    <scope>NUCLEOTIDE SEQUENCE [LARGE SCALE GENOMIC DNA]</scope>
    <source>
        <strain evidence="1 2">NBRC 110900</strain>
    </source>
</reference>
<evidence type="ECO:0000313" key="2">
    <source>
        <dbReference type="Proteomes" id="UP000265341"/>
    </source>
</evidence>
<accession>A0A399EI05</accession>
<comment type="caution">
    <text evidence="1">The sequence shown here is derived from an EMBL/GenBank/DDBJ whole genome shotgun (WGS) entry which is preliminary data.</text>
</comment>
<sequence length="306" mass="32777">MPIVGLSERNRLARTGQFKIGERTERGLPRALDHFRIVGGAEAVEAVYGPKPKAVTVYLPLDLGAEVWDPYYKRYGASGLQCKGDGIVGQEVQADGSLKERDCAQRGCPFSQATVKNGKEQPPLCKPVGILAFQVVGVPGAGVYQIAVKGLSAIARVDSYLRALEAAAGGSLKGVPFVLKVEQTKGKDGFPTSRILVADAPETAAVLQGAPRYPRTAPIERVRGYAVLSERGELIATPEVRVGEDLKARAALAERLHGALEEGLIPAEHVQRYREMVAAVGNMSEAEAAEKLERLEAWLQNQGKAA</sequence>